<accession>A0A1I7IH09</accession>
<evidence type="ECO:0000259" key="2">
    <source>
        <dbReference type="SMART" id="SM00829"/>
    </source>
</evidence>
<name>A0A1I7IH09_9BURK</name>
<dbReference type="Gene3D" id="3.40.50.720">
    <property type="entry name" value="NAD(P)-binding Rossmann-like Domain"/>
    <property type="match status" value="1"/>
</dbReference>
<gene>
    <name evidence="3" type="ORF">SAMN05216552_100831</name>
</gene>
<dbReference type="OrthoDB" id="9771084at2"/>
<dbReference type="InterPro" id="IPR011032">
    <property type="entry name" value="GroES-like_sf"/>
</dbReference>
<proteinExistence type="predicted"/>
<dbReference type="PANTHER" id="PTHR43401:SF5">
    <property type="entry name" value="ALCOHOL DEHYDROGENASE-RELATED"/>
    <property type="match status" value="1"/>
</dbReference>
<dbReference type="SMART" id="SM00829">
    <property type="entry name" value="PKS_ER"/>
    <property type="match status" value="1"/>
</dbReference>
<dbReference type="STRING" id="1035707.SAMN05216552_100831"/>
<organism evidence="3 4">
    <name type="scientific">Pseudoduganella namucuonensis</name>
    <dbReference type="NCBI Taxonomy" id="1035707"/>
    <lineage>
        <taxon>Bacteria</taxon>
        <taxon>Pseudomonadati</taxon>
        <taxon>Pseudomonadota</taxon>
        <taxon>Betaproteobacteria</taxon>
        <taxon>Burkholderiales</taxon>
        <taxon>Oxalobacteraceae</taxon>
        <taxon>Telluria group</taxon>
        <taxon>Pseudoduganella</taxon>
    </lineage>
</organism>
<dbReference type="InterPro" id="IPR013149">
    <property type="entry name" value="ADH-like_C"/>
</dbReference>
<dbReference type="Pfam" id="PF08240">
    <property type="entry name" value="ADH_N"/>
    <property type="match status" value="1"/>
</dbReference>
<sequence length="369" mass="39517">MQKTMIAARLHALGTPMTLDTIPVPKPRPNDVLVKVKACGIVPNMANVINNWPTWFPHQPLAKFPAIFGLDATGVIEEVGEAVINAKPGDRVYVSPLRSCGSCRACKAGQRSQCRYYTLNGYFSTSRDGQRIFDLYPYGGFSEYMTAPDYSLVNLPDNLSFEQAGRFGYLGTSYGALKNAAAGPGQVALIDGITGTLGVAATVLALAMGVSRILGTGRDERLLARVKALAPDRIEVMRLGEGSTGDWAKSMTGGEGADFAISALGAKAPAATMLDSMKGVRRGGRVVNVGGVAEDLPIDVKWLMDEQIQLIGSNWFSTAQGQEMAEMVRTGTIDLSYLEHRKFALADVNEAISGLKDRDGGFSNYVVIP</sequence>
<feature type="domain" description="Enoyl reductase (ER)" evidence="2">
    <location>
        <begin position="14"/>
        <end position="368"/>
    </location>
</feature>
<dbReference type="AlphaFoldDB" id="A0A1I7IH09"/>
<dbReference type="GO" id="GO:0016491">
    <property type="term" value="F:oxidoreductase activity"/>
    <property type="evidence" value="ECO:0007669"/>
    <property type="project" value="UniProtKB-KW"/>
</dbReference>
<evidence type="ECO:0000313" key="3">
    <source>
        <dbReference type="EMBL" id="SFU72201.1"/>
    </source>
</evidence>
<evidence type="ECO:0000256" key="1">
    <source>
        <dbReference type="ARBA" id="ARBA00023002"/>
    </source>
</evidence>
<protein>
    <submittedName>
        <fullName evidence="3">Alcohol dehydrogenase</fullName>
    </submittedName>
</protein>
<dbReference type="InterPro" id="IPR013154">
    <property type="entry name" value="ADH-like_N"/>
</dbReference>
<dbReference type="InterPro" id="IPR050129">
    <property type="entry name" value="Zn_alcohol_dh"/>
</dbReference>
<keyword evidence="1" id="KW-0560">Oxidoreductase</keyword>
<dbReference type="Gene3D" id="3.90.180.10">
    <property type="entry name" value="Medium-chain alcohol dehydrogenases, catalytic domain"/>
    <property type="match status" value="1"/>
</dbReference>
<dbReference type="EMBL" id="FPBO01000008">
    <property type="protein sequence ID" value="SFU72201.1"/>
    <property type="molecule type" value="Genomic_DNA"/>
</dbReference>
<dbReference type="InterPro" id="IPR036291">
    <property type="entry name" value="NAD(P)-bd_dom_sf"/>
</dbReference>
<keyword evidence="4" id="KW-1185">Reference proteome</keyword>
<dbReference type="InterPro" id="IPR020843">
    <property type="entry name" value="ER"/>
</dbReference>
<dbReference type="SUPFAM" id="SSF50129">
    <property type="entry name" value="GroES-like"/>
    <property type="match status" value="1"/>
</dbReference>
<dbReference type="RefSeq" id="WP_093555512.1">
    <property type="nucleotide sequence ID" value="NZ_FPBO01000008.1"/>
</dbReference>
<dbReference type="PANTHER" id="PTHR43401">
    <property type="entry name" value="L-THREONINE 3-DEHYDROGENASE"/>
    <property type="match status" value="1"/>
</dbReference>
<dbReference type="Pfam" id="PF00107">
    <property type="entry name" value="ADH_zinc_N"/>
    <property type="match status" value="1"/>
</dbReference>
<evidence type="ECO:0000313" key="4">
    <source>
        <dbReference type="Proteomes" id="UP000199391"/>
    </source>
</evidence>
<dbReference type="Proteomes" id="UP000199391">
    <property type="component" value="Unassembled WGS sequence"/>
</dbReference>
<dbReference type="SUPFAM" id="SSF51735">
    <property type="entry name" value="NAD(P)-binding Rossmann-fold domains"/>
    <property type="match status" value="1"/>
</dbReference>
<reference evidence="4" key="1">
    <citation type="submission" date="2016-10" db="EMBL/GenBank/DDBJ databases">
        <authorList>
            <person name="Varghese N."/>
            <person name="Submissions S."/>
        </authorList>
    </citation>
    <scope>NUCLEOTIDE SEQUENCE [LARGE SCALE GENOMIC DNA]</scope>
    <source>
        <strain evidence="4">CGMCC 1.11014</strain>
    </source>
</reference>